<dbReference type="PANTHER" id="PTHR43162">
    <property type="match status" value="1"/>
</dbReference>
<evidence type="ECO:0000313" key="2">
    <source>
        <dbReference type="Proteomes" id="UP001597391"/>
    </source>
</evidence>
<keyword evidence="2" id="KW-1185">Reference proteome</keyword>
<organism evidence="1 2">
    <name type="scientific">Populibacterium corticicola</name>
    <dbReference type="NCBI Taxonomy" id="1812826"/>
    <lineage>
        <taxon>Bacteria</taxon>
        <taxon>Bacillati</taxon>
        <taxon>Actinomycetota</taxon>
        <taxon>Actinomycetes</taxon>
        <taxon>Micrococcales</taxon>
        <taxon>Jonesiaceae</taxon>
        <taxon>Populibacterium</taxon>
    </lineage>
</organism>
<reference evidence="2" key="1">
    <citation type="journal article" date="2019" name="Int. J. Syst. Evol. Microbiol.">
        <title>The Global Catalogue of Microorganisms (GCM) 10K type strain sequencing project: providing services to taxonomists for standard genome sequencing and annotation.</title>
        <authorList>
            <consortium name="The Broad Institute Genomics Platform"/>
            <consortium name="The Broad Institute Genome Sequencing Center for Infectious Disease"/>
            <person name="Wu L."/>
            <person name="Ma J."/>
        </authorList>
    </citation>
    <scope>NUCLEOTIDE SEQUENCE [LARGE SCALE GENOMIC DNA]</scope>
    <source>
        <strain evidence="2">KCTC 33576</strain>
    </source>
</reference>
<dbReference type="InterPro" id="IPR036291">
    <property type="entry name" value="NAD(P)-bd_dom_sf"/>
</dbReference>
<name>A0ABW5XDC1_9MICO</name>
<gene>
    <name evidence="1" type="ORF">ACFSYH_07855</name>
</gene>
<dbReference type="EMBL" id="JBHUOP010000003">
    <property type="protein sequence ID" value="MFD2840485.1"/>
    <property type="molecule type" value="Genomic_DNA"/>
</dbReference>
<dbReference type="InterPro" id="IPR051604">
    <property type="entry name" value="Ergot_Alk_Oxidoreductase"/>
</dbReference>
<dbReference type="PANTHER" id="PTHR43162:SF1">
    <property type="entry name" value="PRESTALK A DIFFERENTIATION PROTEIN A"/>
    <property type="match status" value="1"/>
</dbReference>
<dbReference type="Gene3D" id="3.40.50.720">
    <property type="entry name" value="NAD(P)-binding Rossmann-like Domain"/>
    <property type="match status" value="1"/>
</dbReference>
<dbReference type="Proteomes" id="UP001597391">
    <property type="component" value="Unassembled WGS sequence"/>
</dbReference>
<evidence type="ECO:0000313" key="1">
    <source>
        <dbReference type="EMBL" id="MFD2840485.1"/>
    </source>
</evidence>
<comment type="caution">
    <text evidence="1">The sequence shown here is derived from an EMBL/GenBank/DDBJ whole genome shotgun (WGS) entry which is preliminary data.</text>
</comment>
<protein>
    <submittedName>
        <fullName evidence="1">Uncharacterized protein</fullName>
    </submittedName>
</protein>
<dbReference type="RefSeq" id="WP_377466338.1">
    <property type="nucleotide sequence ID" value="NZ_JBHUOP010000003.1"/>
</dbReference>
<dbReference type="SUPFAM" id="SSF51735">
    <property type="entry name" value="NAD(P)-binding Rossmann-fold domains"/>
    <property type="match status" value="1"/>
</dbReference>
<dbReference type="Gene3D" id="3.90.25.10">
    <property type="entry name" value="UDP-galactose 4-epimerase, domain 1"/>
    <property type="match status" value="1"/>
</dbReference>
<accession>A0ABW5XDC1</accession>
<proteinExistence type="predicted"/>
<sequence>MRAGVVATPAGNGREPFIHAEDIAEVAVAALTSSDHHGKAYDLSGPDLLSFGEALEIISDAVGRKIKHVKATVAESAAALERGGHPSEAAIAVAQYLREISNGSDAFLSGGVQEALGKKPRSFVEYAQETAATGIWS</sequence>